<protein>
    <submittedName>
        <fullName evidence="2">Transglycosylase</fullName>
    </submittedName>
</protein>
<dbReference type="Proteomes" id="UP001516390">
    <property type="component" value="Unassembled WGS sequence"/>
</dbReference>
<dbReference type="SUPFAM" id="SSF53955">
    <property type="entry name" value="Lysozyme-like"/>
    <property type="match status" value="1"/>
</dbReference>
<dbReference type="InterPro" id="IPR023346">
    <property type="entry name" value="Lysozyme-like_dom_sf"/>
</dbReference>
<feature type="region of interest" description="Disordered" evidence="1">
    <location>
        <begin position="290"/>
        <end position="314"/>
    </location>
</feature>
<organism evidence="2 3">
    <name type="scientific">Bombella favorum</name>
    <dbReference type="NCBI Taxonomy" id="2039164"/>
    <lineage>
        <taxon>Bacteria</taxon>
        <taxon>Pseudomonadati</taxon>
        <taxon>Pseudomonadota</taxon>
        <taxon>Alphaproteobacteria</taxon>
        <taxon>Acetobacterales</taxon>
        <taxon>Acetobacteraceae</taxon>
        <taxon>Bombella</taxon>
    </lineage>
</organism>
<evidence type="ECO:0000256" key="1">
    <source>
        <dbReference type="SAM" id="MobiDB-lite"/>
    </source>
</evidence>
<name>A0ABR5ZNR7_9PROT</name>
<evidence type="ECO:0000313" key="3">
    <source>
        <dbReference type="Proteomes" id="UP001516390"/>
    </source>
</evidence>
<proteinExistence type="predicted"/>
<dbReference type="EMBL" id="NWUS01000002">
    <property type="protein sequence ID" value="MBA5725888.1"/>
    <property type="molecule type" value="Genomic_DNA"/>
</dbReference>
<comment type="caution">
    <text evidence="2">The sequence shown here is derived from an EMBL/GenBank/DDBJ whole genome shotgun (WGS) entry which is preliminary data.</text>
</comment>
<keyword evidence="3" id="KW-1185">Reference proteome</keyword>
<accession>A0ABR5ZNR7</accession>
<evidence type="ECO:0000313" key="2">
    <source>
        <dbReference type="EMBL" id="MBA5725888.1"/>
    </source>
</evidence>
<reference evidence="2 3" key="1">
    <citation type="submission" date="2017-09" db="EMBL/GenBank/DDBJ databases">
        <authorList>
            <person name="Jakob F."/>
        </authorList>
    </citation>
    <scope>NUCLEOTIDE SEQUENCE [LARGE SCALE GENOMIC DNA]</scope>
    <source>
        <strain evidence="2 3">TMW 2.1880</strain>
    </source>
</reference>
<sequence length="364" mass="39526">MESLDEHMIAFSRYHSLRPGSLSRSAIQYVLGLLLGAIISPPATAQNLFSPLDPAQSHLCRNATEQVERALRLPDGFLSAISRVETGRPDRNGNLIPWPWSINAAGTGHYYASRQEAVEAVKSFQQQGIQSIDVGCLQVNLLHHPAAFPSLDMAFDPYSNARYAGLFLQKLKDQTGSWPRAAAAYHSQTGTLGTPYLQQVLQQWATPLDTPQPHTPLPTPPYPAATMPVAGNHSSISQNHPAHTTVPYRPFVIQSASSLSSGAHPSGGGITHATNGPASFLAALRHQETTQPLPPTNQPTATATPGQNTPQGHRPFRPFRGYFRPAMPPPPHQRIKSSQNGRSLATYRAMPVHTVSPMPYVPAY</sequence>
<gene>
    <name evidence="2" type="ORF">CPA57_06310</name>
</gene>